<comment type="similarity">
    <text evidence="2 9">Belongs to the sulfotransferase 6 family.</text>
</comment>
<dbReference type="Gene3D" id="3.40.50.300">
    <property type="entry name" value="P-loop containing nucleotide triphosphate hydrolases"/>
    <property type="match status" value="1"/>
</dbReference>
<comment type="subcellular location">
    <subcellularLocation>
        <location evidence="1 9">Membrane</location>
        <topology evidence="1 9">Single-pass type II membrane protein</topology>
    </subcellularLocation>
</comment>
<feature type="transmembrane region" description="Helical" evidence="9">
    <location>
        <begin position="7"/>
        <end position="24"/>
    </location>
</feature>
<keyword evidence="4 9" id="KW-0812">Transmembrane</keyword>
<sequence length="388" mass="45139">MNLRKFVFLLTGIVIFTVIVLVYICGDVSCSSKGHIQRKDPYVVSPIADSLNAYRVGRLPFNVFGAKDLGEVRHVKLDQEDVLVFLHMQKTGGTTFGHHLVKNLDIESPCQCYKNKKKCDCFTSKGTLWLFSRYSTGWLCGLHADWTELKSCVNEAMNRKEDQVRNRNYHYITILRDPVKRYLSEWKHVQRGATWKTSKLICKGHSAAGLEVPFCFNGSDWEGVTLDEFINCKSNLAKNRQTRMLADLTEVNCYNTSSMSSEERDQLMLKSAKKNLLRMAYFGLTEFQLRTQKLFEYTFDIKFKTPFTQLAITRSDLTNITLQQQERILAQNSLDIDLYQYAKDLFLQRVRKMRNEQGEYEEYNYSELTYSKDRFDDSVDIAEEEDDV</sequence>
<evidence type="ECO:0000256" key="3">
    <source>
        <dbReference type="ARBA" id="ARBA00022679"/>
    </source>
</evidence>
<comment type="catalytic activity">
    <reaction evidence="9">
        <text>alpha-D-glucosaminyl-[heparan sulfate](n) + 3'-phosphoadenylyl sulfate = 6-sulfo-alpha-D-glucosaminyl-[heparan sulfate](n) + adenosine 3',5'-bisphosphate + H(+)</text>
        <dbReference type="Rhea" id="RHEA:56604"/>
        <dbReference type="Rhea" id="RHEA-COMP:9830"/>
        <dbReference type="Rhea" id="RHEA-COMP:14621"/>
        <dbReference type="ChEBI" id="CHEBI:15378"/>
        <dbReference type="ChEBI" id="CHEBI:58339"/>
        <dbReference type="ChEBI" id="CHEBI:58343"/>
        <dbReference type="ChEBI" id="CHEBI:58388"/>
        <dbReference type="ChEBI" id="CHEBI:140604"/>
    </reaction>
</comment>
<reference evidence="10" key="2">
    <citation type="submission" date="2020-11" db="EMBL/GenBank/DDBJ databases">
        <authorList>
            <person name="McCartney M.A."/>
            <person name="Auch B."/>
            <person name="Kono T."/>
            <person name="Mallez S."/>
            <person name="Becker A."/>
            <person name="Gohl D.M."/>
            <person name="Silverstein K.A.T."/>
            <person name="Koren S."/>
            <person name="Bechman K.B."/>
            <person name="Herman A."/>
            <person name="Abrahante J.E."/>
            <person name="Garbe J."/>
        </authorList>
    </citation>
    <scope>NUCLEOTIDE SEQUENCE</scope>
    <source>
        <strain evidence="10">Duluth1</strain>
        <tissue evidence="10">Whole animal</tissue>
    </source>
</reference>
<proteinExistence type="inferred from homology"/>
<keyword evidence="6 9" id="KW-1133">Transmembrane helix</keyword>
<evidence type="ECO:0000256" key="7">
    <source>
        <dbReference type="ARBA" id="ARBA00023136"/>
    </source>
</evidence>
<dbReference type="InterPro" id="IPR010635">
    <property type="entry name" value="Heparan_SO4-6-sulfoTrfase"/>
</dbReference>
<dbReference type="EC" id="2.8.2.-" evidence="9"/>
<evidence type="ECO:0000256" key="2">
    <source>
        <dbReference type="ARBA" id="ARBA00010109"/>
    </source>
</evidence>
<comment type="caution">
    <text evidence="10">The sequence shown here is derived from an EMBL/GenBank/DDBJ whole genome shotgun (WGS) entry which is preliminary data.</text>
</comment>
<evidence type="ECO:0000313" key="11">
    <source>
        <dbReference type="Proteomes" id="UP000828390"/>
    </source>
</evidence>
<organism evidence="10 11">
    <name type="scientific">Dreissena polymorpha</name>
    <name type="common">Zebra mussel</name>
    <name type="synonym">Mytilus polymorpha</name>
    <dbReference type="NCBI Taxonomy" id="45954"/>
    <lineage>
        <taxon>Eukaryota</taxon>
        <taxon>Metazoa</taxon>
        <taxon>Spiralia</taxon>
        <taxon>Lophotrochozoa</taxon>
        <taxon>Mollusca</taxon>
        <taxon>Bivalvia</taxon>
        <taxon>Autobranchia</taxon>
        <taxon>Heteroconchia</taxon>
        <taxon>Euheterodonta</taxon>
        <taxon>Imparidentia</taxon>
        <taxon>Neoheterodontei</taxon>
        <taxon>Myida</taxon>
        <taxon>Dreissenoidea</taxon>
        <taxon>Dreissenidae</taxon>
        <taxon>Dreissena</taxon>
    </lineage>
</organism>
<dbReference type="PANTHER" id="PTHR12812:SF0">
    <property type="entry name" value="HEPARAN-SULFATE 6-O-SULFOTRANSFERASE"/>
    <property type="match status" value="1"/>
</dbReference>
<evidence type="ECO:0000256" key="9">
    <source>
        <dbReference type="RuleBase" id="RU364122"/>
    </source>
</evidence>
<accession>A0A9D4JGW1</accession>
<name>A0A9D4JGW1_DREPO</name>
<evidence type="ECO:0000313" key="10">
    <source>
        <dbReference type="EMBL" id="KAH3807142.1"/>
    </source>
</evidence>
<protein>
    <recommendedName>
        <fullName evidence="9">Heparan-sulfate 6-O-sulfotransferase</fullName>
        <ecNumber evidence="9">2.8.2.-</ecNumber>
    </recommendedName>
</protein>
<dbReference type="EMBL" id="JAIWYP010000006">
    <property type="protein sequence ID" value="KAH3807142.1"/>
    <property type="molecule type" value="Genomic_DNA"/>
</dbReference>
<dbReference type="GO" id="GO:0016020">
    <property type="term" value="C:membrane"/>
    <property type="evidence" value="ECO:0007669"/>
    <property type="project" value="UniProtKB-SubCell"/>
</dbReference>
<dbReference type="GO" id="GO:0017095">
    <property type="term" value="F:heparan sulfate 6-sulfotransferase activity"/>
    <property type="evidence" value="ECO:0007669"/>
    <property type="project" value="TreeGrafter"/>
</dbReference>
<dbReference type="SUPFAM" id="SSF52540">
    <property type="entry name" value="P-loop containing nucleoside triphosphate hydrolases"/>
    <property type="match status" value="1"/>
</dbReference>
<comment type="function">
    <text evidence="9">6-O-sulfation enzyme which catalyzes the transfer of sulfate from 3'-phosphoadenosine 5'-phosphosulfate (PAPS) to position 6 of the N-sulfoglucosamine residue (GlcNS) of heparan sulfate.</text>
</comment>
<dbReference type="FunFam" id="3.40.50.300:FF:000347">
    <property type="entry name" value="Heparan-sulfate 6-O-sulfotransferase"/>
    <property type="match status" value="1"/>
</dbReference>
<gene>
    <name evidence="10" type="ORF">DPMN_135475</name>
</gene>
<evidence type="ECO:0000256" key="8">
    <source>
        <dbReference type="ARBA" id="ARBA00023180"/>
    </source>
</evidence>
<evidence type="ECO:0000256" key="5">
    <source>
        <dbReference type="ARBA" id="ARBA00022968"/>
    </source>
</evidence>
<keyword evidence="3 9" id="KW-0808">Transferase</keyword>
<keyword evidence="5 9" id="KW-0735">Signal-anchor</keyword>
<evidence type="ECO:0000256" key="6">
    <source>
        <dbReference type="ARBA" id="ARBA00022989"/>
    </source>
</evidence>
<dbReference type="InterPro" id="IPR005331">
    <property type="entry name" value="Sulfotransferase"/>
</dbReference>
<evidence type="ECO:0000256" key="4">
    <source>
        <dbReference type="ARBA" id="ARBA00022692"/>
    </source>
</evidence>
<dbReference type="AlphaFoldDB" id="A0A9D4JGW1"/>
<keyword evidence="11" id="KW-1185">Reference proteome</keyword>
<dbReference type="Pfam" id="PF03567">
    <property type="entry name" value="Sulfotransfer_2"/>
    <property type="match status" value="1"/>
</dbReference>
<dbReference type="PANTHER" id="PTHR12812">
    <property type="entry name" value="HEPARAN SULFATE 6-O-SULFOTRANSFERASE 3"/>
    <property type="match status" value="1"/>
</dbReference>
<evidence type="ECO:0000256" key="1">
    <source>
        <dbReference type="ARBA" id="ARBA00004606"/>
    </source>
</evidence>
<reference evidence="10" key="1">
    <citation type="journal article" date="2019" name="bioRxiv">
        <title>The Genome of the Zebra Mussel, Dreissena polymorpha: A Resource for Invasive Species Research.</title>
        <authorList>
            <person name="McCartney M.A."/>
            <person name="Auch B."/>
            <person name="Kono T."/>
            <person name="Mallez S."/>
            <person name="Zhang Y."/>
            <person name="Obille A."/>
            <person name="Becker A."/>
            <person name="Abrahante J.E."/>
            <person name="Garbe J."/>
            <person name="Badalamenti J.P."/>
            <person name="Herman A."/>
            <person name="Mangelson H."/>
            <person name="Liachko I."/>
            <person name="Sullivan S."/>
            <person name="Sone E.D."/>
            <person name="Koren S."/>
            <person name="Silverstein K.A.T."/>
            <person name="Beckman K.B."/>
            <person name="Gohl D.M."/>
        </authorList>
    </citation>
    <scope>NUCLEOTIDE SEQUENCE</scope>
    <source>
        <strain evidence="10">Duluth1</strain>
        <tissue evidence="10">Whole animal</tissue>
    </source>
</reference>
<dbReference type="Proteomes" id="UP000828390">
    <property type="component" value="Unassembled WGS sequence"/>
</dbReference>
<dbReference type="InterPro" id="IPR027417">
    <property type="entry name" value="P-loop_NTPase"/>
</dbReference>
<keyword evidence="7 9" id="KW-0472">Membrane</keyword>
<keyword evidence="8" id="KW-0325">Glycoprotein</keyword>